<protein>
    <submittedName>
        <fullName evidence="1">Uncharacterized protein</fullName>
    </submittedName>
</protein>
<keyword evidence="2" id="KW-1185">Reference proteome</keyword>
<accession>A0A250IPS4</accession>
<sequence>MSLGTALLFASFTMLVTNLLHRHLRMREPEAATPPESSLAGFVFPRLFDMKDQVSHC</sequence>
<name>A0A250IPS4_9BACT</name>
<dbReference type="EMBL" id="CP022163">
    <property type="protein sequence ID" value="ATB33278.1"/>
    <property type="molecule type" value="Genomic_DNA"/>
</dbReference>
<reference evidence="1 2" key="1">
    <citation type="submission" date="2017-06" db="EMBL/GenBank/DDBJ databases">
        <authorList>
            <person name="Kim H.J."/>
            <person name="Triplett B.A."/>
        </authorList>
    </citation>
    <scope>NUCLEOTIDE SEQUENCE [LARGE SCALE GENOMIC DNA]</scope>
    <source>
        <strain evidence="1 2">DSM 14713</strain>
    </source>
</reference>
<dbReference type="RefSeq" id="WP_157823833.1">
    <property type="nucleotide sequence ID" value="NZ_CP022163.1"/>
</dbReference>
<dbReference type="AlphaFoldDB" id="A0A250IPS4"/>
<evidence type="ECO:0000313" key="1">
    <source>
        <dbReference type="EMBL" id="ATB33278.1"/>
    </source>
</evidence>
<evidence type="ECO:0000313" key="2">
    <source>
        <dbReference type="Proteomes" id="UP000217289"/>
    </source>
</evidence>
<proteinExistence type="predicted"/>
<dbReference type="KEGG" id="mbd:MEBOL_006769"/>
<organism evidence="1 2">
    <name type="scientific">Melittangium boletus DSM 14713</name>
    <dbReference type="NCBI Taxonomy" id="1294270"/>
    <lineage>
        <taxon>Bacteria</taxon>
        <taxon>Pseudomonadati</taxon>
        <taxon>Myxococcota</taxon>
        <taxon>Myxococcia</taxon>
        <taxon>Myxococcales</taxon>
        <taxon>Cystobacterineae</taxon>
        <taxon>Archangiaceae</taxon>
        <taxon>Melittangium</taxon>
    </lineage>
</organism>
<gene>
    <name evidence="1" type="ORF">MEBOL_006769</name>
</gene>
<dbReference type="Proteomes" id="UP000217289">
    <property type="component" value="Chromosome"/>
</dbReference>